<evidence type="ECO:0000256" key="1">
    <source>
        <dbReference type="ARBA" id="ARBA00004651"/>
    </source>
</evidence>
<keyword evidence="3 6" id="KW-0812">Transmembrane</keyword>
<dbReference type="eggNOG" id="COG0619">
    <property type="taxonomic scope" value="Bacteria"/>
</dbReference>
<dbReference type="KEGG" id="dau:Daud_0274"/>
<dbReference type="InterPro" id="IPR012809">
    <property type="entry name" value="ECF_CbiQ"/>
</dbReference>
<feature type="transmembrane region" description="Helical" evidence="6">
    <location>
        <begin position="117"/>
        <end position="137"/>
    </location>
</feature>
<dbReference type="STRING" id="477974.Daud_0274"/>
<protein>
    <submittedName>
        <fullName evidence="7">Cobalt ABC transporter, inner membrane subunit CbiQ</fullName>
    </submittedName>
</protein>
<dbReference type="AlphaFoldDB" id="B1I143"/>
<dbReference type="PANTHER" id="PTHR34857">
    <property type="entry name" value="SLL0384 PROTEIN"/>
    <property type="match status" value="1"/>
</dbReference>
<feature type="transmembrane region" description="Helical" evidence="6">
    <location>
        <begin position="143"/>
        <end position="165"/>
    </location>
</feature>
<name>B1I143_DESAP</name>
<dbReference type="Pfam" id="PF02361">
    <property type="entry name" value="CbiQ"/>
    <property type="match status" value="1"/>
</dbReference>
<evidence type="ECO:0000313" key="8">
    <source>
        <dbReference type="Proteomes" id="UP000008544"/>
    </source>
</evidence>
<dbReference type="CDD" id="cd16914">
    <property type="entry name" value="EcfT"/>
    <property type="match status" value="1"/>
</dbReference>
<keyword evidence="4 6" id="KW-1133">Transmembrane helix</keyword>
<dbReference type="Proteomes" id="UP000008544">
    <property type="component" value="Chromosome"/>
</dbReference>
<feature type="transmembrane region" description="Helical" evidence="6">
    <location>
        <begin position="44"/>
        <end position="75"/>
    </location>
</feature>
<feature type="transmembrane region" description="Helical" evidence="6">
    <location>
        <begin position="240"/>
        <end position="259"/>
    </location>
</feature>
<proteinExistence type="predicted"/>
<evidence type="ECO:0000313" key="7">
    <source>
        <dbReference type="EMBL" id="ACA58835.1"/>
    </source>
</evidence>
<dbReference type="GO" id="GO:0006824">
    <property type="term" value="P:cobalt ion transport"/>
    <property type="evidence" value="ECO:0007669"/>
    <property type="project" value="InterPro"/>
</dbReference>
<dbReference type="PANTHER" id="PTHR34857:SF2">
    <property type="entry name" value="SLL0384 PROTEIN"/>
    <property type="match status" value="1"/>
</dbReference>
<reference evidence="7 8" key="2">
    <citation type="journal article" date="2008" name="Science">
        <title>Environmental genomics reveals a single-species ecosystem deep within Earth.</title>
        <authorList>
            <person name="Chivian D."/>
            <person name="Brodie E.L."/>
            <person name="Alm E.J."/>
            <person name="Culley D.E."/>
            <person name="Dehal P.S."/>
            <person name="Desantis T.Z."/>
            <person name="Gihring T.M."/>
            <person name="Lapidus A."/>
            <person name="Lin L.H."/>
            <person name="Lowry S.R."/>
            <person name="Moser D.P."/>
            <person name="Richardson P.M."/>
            <person name="Southam G."/>
            <person name="Wanger G."/>
            <person name="Pratt L.M."/>
            <person name="Andersen G.L."/>
            <person name="Hazen T.C."/>
            <person name="Brockman F.J."/>
            <person name="Arkin A.P."/>
            <person name="Onstott T.C."/>
        </authorList>
    </citation>
    <scope>NUCLEOTIDE SEQUENCE [LARGE SCALE GENOMIC DNA]</scope>
    <source>
        <strain evidence="7 8">MP104C</strain>
    </source>
</reference>
<accession>B1I143</accession>
<gene>
    <name evidence="7" type="ordered locus">Daud_0274</name>
</gene>
<evidence type="ECO:0000256" key="6">
    <source>
        <dbReference type="SAM" id="Phobius"/>
    </source>
</evidence>
<organism evidence="7 8">
    <name type="scientific">Desulforudis audaxviator (strain MP104C)</name>
    <dbReference type="NCBI Taxonomy" id="477974"/>
    <lineage>
        <taxon>Bacteria</taxon>
        <taxon>Bacillati</taxon>
        <taxon>Bacillota</taxon>
        <taxon>Clostridia</taxon>
        <taxon>Thermoanaerobacterales</taxon>
        <taxon>Candidatus Desulforudaceae</taxon>
        <taxon>Candidatus Desulforudis</taxon>
    </lineage>
</organism>
<evidence type="ECO:0000256" key="5">
    <source>
        <dbReference type="ARBA" id="ARBA00023136"/>
    </source>
</evidence>
<evidence type="ECO:0000256" key="3">
    <source>
        <dbReference type="ARBA" id="ARBA00022692"/>
    </source>
</evidence>
<dbReference type="GO" id="GO:0043190">
    <property type="term" value="C:ATP-binding cassette (ABC) transporter complex"/>
    <property type="evidence" value="ECO:0007669"/>
    <property type="project" value="InterPro"/>
</dbReference>
<reference evidence="8" key="1">
    <citation type="submission" date="2007-10" db="EMBL/GenBank/DDBJ databases">
        <title>Complete sequence of chromosome of Desulforudis audaxviator MP104C.</title>
        <authorList>
            <person name="Copeland A."/>
            <person name="Lucas S."/>
            <person name="Lapidus A."/>
            <person name="Barry K."/>
            <person name="Glavina del Rio T."/>
            <person name="Dalin E."/>
            <person name="Tice H."/>
            <person name="Bruce D."/>
            <person name="Pitluck S."/>
            <person name="Lowry S.R."/>
            <person name="Larimer F."/>
            <person name="Land M.L."/>
            <person name="Hauser L."/>
            <person name="Kyrpides N."/>
            <person name="Ivanova N.N."/>
            <person name="Richardson P."/>
        </authorList>
    </citation>
    <scope>NUCLEOTIDE SEQUENCE [LARGE SCALE GENOMIC DNA]</scope>
    <source>
        <strain evidence="8">MP104C</strain>
    </source>
</reference>
<dbReference type="HOGENOM" id="CLU_056469_1_3_9"/>
<keyword evidence="5 6" id="KW-0472">Membrane</keyword>
<feature type="transmembrane region" description="Helical" evidence="6">
    <location>
        <begin position="87"/>
        <end position="105"/>
    </location>
</feature>
<evidence type="ECO:0000256" key="4">
    <source>
        <dbReference type="ARBA" id="ARBA00022989"/>
    </source>
</evidence>
<evidence type="ECO:0000256" key="2">
    <source>
        <dbReference type="ARBA" id="ARBA00022475"/>
    </source>
</evidence>
<keyword evidence="8" id="KW-1185">Reference proteome</keyword>
<sequence length="265" mass="28342">MRAAVLRRKQGGIILGVGHIHIQDIDAHAGLDSWLHRWEPRLKIGAGTVFVVGVVLLESLPLVAAAFGLAVLAVLSAGFPVRFLAGRMLWVLPFLSLMFITMALGNGLPPSAAGLNFAALVSLKALTALTVMVALLGTQPLQALLSALAHLRLPPLPVTALFLTYRYLFLFRDELHSAQRSLAARAFRPGLDRHSLRAFGELTGTVLLGALDRSERVHRAMSARGFDGRLHSGPARAVRAADLAKGLVSVAAVILLVVLDRGLPF</sequence>
<dbReference type="EMBL" id="CP000860">
    <property type="protein sequence ID" value="ACA58835.1"/>
    <property type="molecule type" value="Genomic_DNA"/>
</dbReference>
<dbReference type="InterPro" id="IPR003339">
    <property type="entry name" value="ABC/ECF_trnsptr_transmembrane"/>
</dbReference>
<keyword evidence="2" id="KW-1003">Cell membrane</keyword>
<comment type="subcellular location">
    <subcellularLocation>
        <location evidence="1">Cell membrane</location>
        <topology evidence="1">Multi-pass membrane protein</topology>
    </subcellularLocation>
</comment>
<dbReference type="NCBIfam" id="TIGR02454">
    <property type="entry name" value="ECF_T_CbiQ"/>
    <property type="match status" value="1"/>
</dbReference>
<dbReference type="InterPro" id="IPR051611">
    <property type="entry name" value="ECF_transporter_component"/>
</dbReference>